<sequence length="262" mass="30327">MQDLKIAIIQSELYWENIDGNLAMFEEKVWGISEAVDLILLPEMFNTGFTMNPQPLAEVPGLKTQKWMLQMASQTKALVGGSYMVRQGENFYNRFVFAFPDGKMQHYDKRHLFSLAKEENYFNAGQKRLIVEYKGWKICPMVCYDLRFPVWARNQINDGACDYDLLIYAANWPEARIQAWDTLLQARAIENQAYVAGINRVGKDGNDYPYVGHSAIYDYAGTTMQFLGDEEDVIIQSINKEALEQFRERFAFLQDGDQFDIQ</sequence>
<dbReference type="Proteomes" id="UP001300692">
    <property type="component" value="Unassembled WGS sequence"/>
</dbReference>
<dbReference type="EMBL" id="JAOYOD010000001">
    <property type="protein sequence ID" value="MCV9388097.1"/>
    <property type="molecule type" value="Genomic_DNA"/>
</dbReference>
<protein>
    <submittedName>
        <fullName evidence="2">Amidohydrolase</fullName>
    </submittedName>
</protein>
<comment type="caution">
    <text evidence="2">The sequence shown here is derived from an EMBL/GenBank/DDBJ whole genome shotgun (WGS) entry which is preliminary data.</text>
</comment>
<dbReference type="InterPro" id="IPR036526">
    <property type="entry name" value="C-N_Hydrolase_sf"/>
</dbReference>
<feature type="domain" description="CN hydrolase" evidence="1">
    <location>
        <begin position="4"/>
        <end position="240"/>
    </location>
</feature>
<dbReference type="CDD" id="cd07575">
    <property type="entry name" value="Xc-1258_like"/>
    <property type="match status" value="1"/>
</dbReference>
<accession>A0ABT3CWU2</accession>
<dbReference type="InterPro" id="IPR052737">
    <property type="entry name" value="Omega-amidase_YafV"/>
</dbReference>
<name>A0ABT3CWU2_9BACT</name>
<evidence type="ECO:0000313" key="3">
    <source>
        <dbReference type="Proteomes" id="UP001300692"/>
    </source>
</evidence>
<dbReference type="Pfam" id="PF00795">
    <property type="entry name" value="CN_hydrolase"/>
    <property type="match status" value="1"/>
</dbReference>
<reference evidence="2 3" key="1">
    <citation type="submission" date="2022-10" db="EMBL/GenBank/DDBJ databases">
        <title>Comparative genomics and taxonomic characterization of three novel marine species of genus Reichenbachiella exhibiting antioxidant and polysaccharide degradation activities.</title>
        <authorList>
            <person name="Muhammad N."/>
            <person name="Lee Y.-J."/>
            <person name="Ko J."/>
            <person name="Kim S.-G."/>
        </authorList>
    </citation>
    <scope>NUCLEOTIDE SEQUENCE [LARGE SCALE GENOMIC DNA]</scope>
    <source>
        <strain evidence="2 3">ABR2-5</strain>
    </source>
</reference>
<dbReference type="SUPFAM" id="SSF56317">
    <property type="entry name" value="Carbon-nitrogen hydrolase"/>
    <property type="match status" value="1"/>
</dbReference>
<evidence type="ECO:0000259" key="1">
    <source>
        <dbReference type="PROSITE" id="PS50263"/>
    </source>
</evidence>
<evidence type="ECO:0000313" key="2">
    <source>
        <dbReference type="EMBL" id="MCV9388097.1"/>
    </source>
</evidence>
<organism evidence="2 3">
    <name type="scientific">Reichenbachiella ulvae</name>
    <dbReference type="NCBI Taxonomy" id="2980104"/>
    <lineage>
        <taxon>Bacteria</taxon>
        <taxon>Pseudomonadati</taxon>
        <taxon>Bacteroidota</taxon>
        <taxon>Cytophagia</taxon>
        <taxon>Cytophagales</taxon>
        <taxon>Reichenbachiellaceae</taxon>
        <taxon>Reichenbachiella</taxon>
    </lineage>
</organism>
<dbReference type="PROSITE" id="PS50263">
    <property type="entry name" value="CN_HYDROLASE"/>
    <property type="match status" value="1"/>
</dbReference>
<dbReference type="Gene3D" id="3.60.110.10">
    <property type="entry name" value="Carbon-nitrogen hydrolase"/>
    <property type="match status" value="1"/>
</dbReference>
<keyword evidence="3" id="KW-1185">Reference proteome</keyword>
<dbReference type="PANTHER" id="PTHR47799:SF1">
    <property type="entry name" value="OMEGA-AMIDASE YAFV"/>
    <property type="match status" value="1"/>
</dbReference>
<dbReference type="NCBIfam" id="NF007757">
    <property type="entry name" value="PRK10438.1"/>
    <property type="match status" value="1"/>
</dbReference>
<dbReference type="RefSeq" id="WP_264138923.1">
    <property type="nucleotide sequence ID" value="NZ_JAOYOD010000001.1"/>
</dbReference>
<dbReference type="InterPro" id="IPR003010">
    <property type="entry name" value="C-N_Hydrolase"/>
</dbReference>
<proteinExistence type="predicted"/>
<gene>
    <name evidence="2" type="ORF">N7U62_15555</name>
</gene>
<dbReference type="PANTHER" id="PTHR47799">
    <property type="entry name" value="OMEGA-AMIDASE YAFV"/>
    <property type="match status" value="1"/>
</dbReference>